<evidence type="ECO:0000256" key="2">
    <source>
        <dbReference type="ARBA" id="ARBA00023015"/>
    </source>
</evidence>
<dbReference type="GO" id="GO:0016987">
    <property type="term" value="F:sigma factor activity"/>
    <property type="evidence" value="ECO:0007669"/>
    <property type="project" value="UniProtKB-KW"/>
</dbReference>
<sequence>MARSARRAHEKDDPPGLADAAEVRRVRAVLALGGVPWDALDDGVQQVRLKLLEEQAKPTRPEVRNRLAWLTVVASRVASDWHRSQSRDAGLRQRLAEHSEEHRVLALAVAEELESMPAAQRQVLVLRYYADLPIREIALLLRVPEGTIKSRLHTAHAAMRARLRQVEVI</sequence>
<keyword evidence="2" id="KW-0805">Transcription regulation</keyword>
<dbReference type="InterPro" id="IPR013249">
    <property type="entry name" value="RNA_pol_sigma70_r4_t2"/>
</dbReference>
<dbReference type="InterPro" id="IPR014284">
    <property type="entry name" value="RNA_pol_sigma-70_dom"/>
</dbReference>
<dbReference type="Pfam" id="PF08281">
    <property type="entry name" value="Sigma70_r4_2"/>
    <property type="match status" value="1"/>
</dbReference>
<dbReference type="Proteomes" id="UP000637788">
    <property type="component" value="Unassembled WGS sequence"/>
</dbReference>
<keyword evidence="4" id="KW-0238">DNA-binding</keyword>
<keyword evidence="5" id="KW-0804">Transcription</keyword>
<dbReference type="InterPro" id="IPR013324">
    <property type="entry name" value="RNA_pol_sigma_r3/r4-like"/>
</dbReference>
<feature type="domain" description="RNA polymerase sigma factor 70 region 4 type 2" evidence="6">
    <location>
        <begin position="108"/>
        <end position="155"/>
    </location>
</feature>
<dbReference type="EMBL" id="BMPQ01000016">
    <property type="protein sequence ID" value="GGK88555.1"/>
    <property type="molecule type" value="Genomic_DNA"/>
</dbReference>
<evidence type="ECO:0000256" key="3">
    <source>
        <dbReference type="ARBA" id="ARBA00023082"/>
    </source>
</evidence>
<accession>A0A917R4M7</accession>
<evidence type="ECO:0000256" key="5">
    <source>
        <dbReference type="ARBA" id="ARBA00023163"/>
    </source>
</evidence>
<protein>
    <submittedName>
        <fullName evidence="7">RNA polymerase sigma factor</fullName>
    </submittedName>
</protein>
<dbReference type="PANTHER" id="PTHR43133">
    <property type="entry name" value="RNA POLYMERASE ECF-TYPE SIGMA FACTO"/>
    <property type="match status" value="1"/>
</dbReference>
<gene>
    <name evidence="7" type="ORF">GCM10010094_57080</name>
</gene>
<evidence type="ECO:0000256" key="4">
    <source>
        <dbReference type="ARBA" id="ARBA00023125"/>
    </source>
</evidence>
<reference evidence="7" key="1">
    <citation type="journal article" date="2014" name="Int. J. Syst. Evol. Microbiol.">
        <title>Complete genome sequence of Corynebacterium casei LMG S-19264T (=DSM 44701T), isolated from a smear-ripened cheese.</title>
        <authorList>
            <consortium name="US DOE Joint Genome Institute (JGI-PGF)"/>
            <person name="Walter F."/>
            <person name="Albersmeier A."/>
            <person name="Kalinowski J."/>
            <person name="Ruckert C."/>
        </authorList>
    </citation>
    <scope>NUCLEOTIDE SEQUENCE</scope>
    <source>
        <strain evidence="7">JCM 3035</strain>
    </source>
</reference>
<organism evidence="7 8">
    <name type="scientific">Streptomyces flaveus</name>
    <dbReference type="NCBI Taxonomy" id="66370"/>
    <lineage>
        <taxon>Bacteria</taxon>
        <taxon>Bacillati</taxon>
        <taxon>Actinomycetota</taxon>
        <taxon>Actinomycetes</taxon>
        <taxon>Kitasatosporales</taxon>
        <taxon>Streptomycetaceae</taxon>
        <taxon>Streptomyces</taxon>
        <taxon>Streptomyces aurantiacus group</taxon>
    </lineage>
</organism>
<dbReference type="CDD" id="cd06171">
    <property type="entry name" value="Sigma70_r4"/>
    <property type="match status" value="1"/>
</dbReference>
<dbReference type="SUPFAM" id="SSF88659">
    <property type="entry name" value="Sigma3 and sigma4 domains of RNA polymerase sigma factors"/>
    <property type="match status" value="1"/>
</dbReference>
<dbReference type="NCBIfam" id="TIGR02937">
    <property type="entry name" value="sigma70-ECF"/>
    <property type="match status" value="1"/>
</dbReference>
<dbReference type="GO" id="GO:0006352">
    <property type="term" value="P:DNA-templated transcription initiation"/>
    <property type="evidence" value="ECO:0007669"/>
    <property type="project" value="InterPro"/>
</dbReference>
<dbReference type="PANTHER" id="PTHR43133:SF52">
    <property type="entry name" value="ECF RNA POLYMERASE SIGMA FACTOR SIGL"/>
    <property type="match status" value="1"/>
</dbReference>
<dbReference type="InterPro" id="IPR039425">
    <property type="entry name" value="RNA_pol_sigma-70-like"/>
</dbReference>
<evidence type="ECO:0000256" key="1">
    <source>
        <dbReference type="ARBA" id="ARBA00010641"/>
    </source>
</evidence>
<keyword evidence="3" id="KW-0731">Sigma factor</keyword>
<dbReference type="AlphaFoldDB" id="A0A917R4M7"/>
<dbReference type="GO" id="GO:0003677">
    <property type="term" value="F:DNA binding"/>
    <property type="evidence" value="ECO:0007669"/>
    <property type="project" value="UniProtKB-KW"/>
</dbReference>
<dbReference type="RefSeq" id="WP_189324691.1">
    <property type="nucleotide sequence ID" value="NZ_BMPQ01000016.1"/>
</dbReference>
<name>A0A917R4M7_9ACTN</name>
<dbReference type="InterPro" id="IPR036388">
    <property type="entry name" value="WH-like_DNA-bd_sf"/>
</dbReference>
<dbReference type="Gene3D" id="1.10.10.10">
    <property type="entry name" value="Winged helix-like DNA-binding domain superfamily/Winged helix DNA-binding domain"/>
    <property type="match status" value="1"/>
</dbReference>
<evidence type="ECO:0000259" key="6">
    <source>
        <dbReference type="Pfam" id="PF08281"/>
    </source>
</evidence>
<comment type="caution">
    <text evidence="7">The sequence shown here is derived from an EMBL/GenBank/DDBJ whole genome shotgun (WGS) entry which is preliminary data.</text>
</comment>
<evidence type="ECO:0000313" key="8">
    <source>
        <dbReference type="Proteomes" id="UP000637788"/>
    </source>
</evidence>
<reference evidence="7" key="2">
    <citation type="submission" date="2020-09" db="EMBL/GenBank/DDBJ databases">
        <authorList>
            <person name="Sun Q."/>
            <person name="Ohkuma M."/>
        </authorList>
    </citation>
    <scope>NUCLEOTIDE SEQUENCE</scope>
    <source>
        <strain evidence="7">JCM 3035</strain>
    </source>
</reference>
<keyword evidence="8" id="KW-1185">Reference proteome</keyword>
<comment type="similarity">
    <text evidence="1">Belongs to the sigma-70 factor family. ECF subfamily.</text>
</comment>
<evidence type="ECO:0000313" key="7">
    <source>
        <dbReference type="EMBL" id="GGK88555.1"/>
    </source>
</evidence>
<proteinExistence type="inferred from homology"/>